<dbReference type="EMBL" id="QBIY01012684">
    <property type="protein sequence ID" value="RXN19172.1"/>
    <property type="molecule type" value="Genomic_DNA"/>
</dbReference>
<protein>
    <submittedName>
        <fullName evidence="1">Gag-pol fusion poly</fullName>
    </submittedName>
</protein>
<dbReference type="InterPro" id="IPR005312">
    <property type="entry name" value="DUF1759"/>
</dbReference>
<organism evidence="1 2">
    <name type="scientific">Labeo rohita</name>
    <name type="common">Indian major carp</name>
    <name type="synonym">Cyprinus rohita</name>
    <dbReference type="NCBI Taxonomy" id="84645"/>
    <lineage>
        <taxon>Eukaryota</taxon>
        <taxon>Metazoa</taxon>
        <taxon>Chordata</taxon>
        <taxon>Craniata</taxon>
        <taxon>Vertebrata</taxon>
        <taxon>Euteleostomi</taxon>
        <taxon>Actinopterygii</taxon>
        <taxon>Neopterygii</taxon>
        <taxon>Teleostei</taxon>
        <taxon>Ostariophysi</taxon>
        <taxon>Cypriniformes</taxon>
        <taxon>Cyprinidae</taxon>
        <taxon>Labeoninae</taxon>
        <taxon>Labeonini</taxon>
        <taxon>Labeo</taxon>
    </lineage>
</organism>
<evidence type="ECO:0000313" key="1">
    <source>
        <dbReference type="EMBL" id="RXN19172.1"/>
    </source>
</evidence>
<accession>A0A498MID5</accession>
<gene>
    <name evidence="1" type="ORF">ROHU_007376</name>
</gene>
<evidence type="ECO:0000313" key="2">
    <source>
        <dbReference type="Proteomes" id="UP000290572"/>
    </source>
</evidence>
<dbReference type="AlphaFoldDB" id="A0A498MID5"/>
<keyword evidence="2" id="KW-1185">Reference proteome</keyword>
<reference evidence="1 2" key="1">
    <citation type="submission" date="2018-03" db="EMBL/GenBank/DDBJ databases">
        <title>Draft genome sequence of Rohu Carp (Labeo rohita).</title>
        <authorList>
            <person name="Das P."/>
            <person name="Kushwaha B."/>
            <person name="Joshi C.G."/>
            <person name="Kumar D."/>
            <person name="Nagpure N.S."/>
            <person name="Sahoo L."/>
            <person name="Das S.P."/>
            <person name="Bit A."/>
            <person name="Patnaik S."/>
            <person name="Meher P.K."/>
            <person name="Jayasankar P."/>
            <person name="Koringa P.G."/>
            <person name="Patel N.V."/>
            <person name="Hinsu A.T."/>
            <person name="Kumar R."/>
            <person name="Pandey M."/>
            <person name="Agarwal S."/>
            <person name="Srivastava S."/>
            <person name="Singh M."/>
            <person name="Iquebal M.A."/>
            <person name="Jaiswal S."/>
            <person name="Angadi U.B."/>
            <person name="Kumar N."/>
            <person name="Raza M."/>
            <person name="Shah T.M."/>
            <person name="Rai A."/>
            <person name="Jena J.K."/>
        </authorList>
    </citation>
    <scope>NUCLEOTIDE SEQUENCE [LARGE SCALE GENOMIC DNA]</scope>
    <source>
        <strain evidence="1">DASCIFA01</strain>
        <tissue evidence="1">Testis</tissue>
    </source>
</reference>
<sequence>MELSIALQIAEAESERVVAVVPNGYHEAYDFILTHLQNLTKTAKDLYSKWQQCISAGDEKNFCQWLRGLELSGTRLVSKKADFIRARREEEKERLMPSPMIPSYPVATIKLKPTALPKFTGNNRDFHRWKRDWEALQKQGKPTGSKEVKKVQMLDSLNEKIVRELHLSTYNSADNIFRVLENRYGNVTAIGIEIVEDLQKIPAIRSHQPRKIVELIQEVEKALRDLSDLGNTGAIKNPLVTKSTEGKLPESLKKEWLIHISDQQSAVTPDN</sequence>
<dbReference type="Proteomes" id="UP000290572">
    <property type="component" value="Unassembled WGS sequence"/>
</dbReference>
<dbReference type="Pfam" id="PF03564">
    <property type="entry name" value="DUF1759"/>
    <property type="match status" value="1"/>
</dbReference>
<comment type="caution">
    <text evidence="1">The sequence shown here is derived from an EMBL/GenBank/DDBJ whole genome shotgun (WGS) entry which is preliminary data.</text>
</comment>
<name>A0A498MID5_LABRO</name>
<proteinExistence type="predicted"/>